<dbReference type="InterPro" id="IPR000537">
    <property type="entry name" value="UbiA_prenyltransferase"/>
</dbReference>
<organism evidence="6 7">
    <name type="scientific">candidate division TA06 bacterium 34_109</name>
    <dbReference type="NCBI Taxonomy" id="1635277"/>
    <lineage>
        <taxon>Bacteria</taxon>
        <taxon>Bacteria division TA06</taxon>
    </lineage>
</organism>
<sequence>MKRKSIFIDYLFLLRPTIQVALWTFYFIGVYLGYRDCKELKIFNFVFDFKVYYILFAYSLLMGGIYILNQITDIETDRLNKKLFLLPEGIISVKNAYITFVIVVLIGFSLVFFNYTVQKTIVILFIISFIMGYLYSAKPFYFKSRPFLDLLSNVLGYAFVASLIGYLSVCEKIPDLKIFLPYIFSMAAIFINTTILDYKGDKKVGLKTTGIFLGIKSSLILSTTFMLFAFIFGFYYKDFLAIITTSYSLIFFIISTVFRKEKFIKWSVMFTSPFVSFSLGIIFPYFLFLCILTLLISIIYYRKRFKYNII</sequence>
<feature type="transmembrane region" description="Helical" evidence="5">
    <location>
        <begin position="239"/>
        <end position="258"/>
    </location>
</feature>
<feature type="transmembrane region" description="Helical" evidence="5">
    <location>
        <begin position="12"/>
        <end position="31"/>
    </location>
</feature>
<reference evidence="7" key="1">
    <citation type="journal article" date="2015" name="MBio">
        <title>Genome-Resolved Metagenomic Analysis Reveals Roles for Candidate Phyla and Other Microbial Community Members in Biogeochemical Transformations in Oil Reservoirs.</title>
        <authorList>
            <person name="Hu P."/>
            <person name="Tom L."/>
            <person name="Singh A."/>
            <person name="Thomas B.C."/>
            <person name="Baker B.J."/>
            <person name="Piceno Y.M."/>
            <person name="Andersen G.L."/>
            <person name="Banfield J.F."/>
        </authorList>
    </citation>
    <scope>NUCLEOTIDE SEQUENCE [LARGE SCALE GENOMIC DNA]</scope>
</reference>
<dbReference type="InterPro" id="IPR050475">
    <property type="entry name" value="Prenyltransferase_related"/>
</dbReference>
<keyword evidence="2 5" id="KW-0812">Transmembrane</keyword>
<gene>
    <name evidence="6" type="ORF">XE03_0149</name>
</gene>
<dbReference type="GO" id="GO:0016765">
    <property type="term" value="F:transferase activity, transferring alkyl or aryl (other than methyl) groups"/>
    <property type="evidence" value="ECO:0007669"/>
    <property type="project" value="InterPro"/>
</dbReference>
<feature type="transmembrane region" description="Helical" evidence="5">
    <location>
        <begin position="51"/>
        <end position="68"/>
    </location>
</feature>
<evidence type="ECO:0000313" key="7">
    <source>
        <dbReference type="Proteomes" id="UP000053467"/>
    </source>
</evidence>
<feature type="transmembrane region" description="Helical" evidence="5">
    <location>
        <begin position="89"/>
        <end position="111"/>
    </location>
</feature>
<feature type="transmembrane region" description="Helical" evidence="5">
    <location>
        <begin position="210"/>
        <end position="233"/>
    </location>
</feature>
<dbReference type="InterPro" id="IPR044878">
    <property type="entry name" value="UbiA_sf"/>
</dbReference>
<keyword evidence="4 5" id="KW-0472">Membrane</keyword>
<dbReference type="AlphaFoldDB" id="A0A101I3L3"/>
<accession>A0A101I3L3</accession>
<proteinExistence type="predicted"/>
<dbReference type="GO" id="GO:0016020">
    <property type="term" value="C:membrane"/>
    <property type="evidence" value="ECO:0007669"/>
    <property type="project" value="UniProtKB-SubCell"/>
</dbReference>
<evidence type="ECO:0000256" key="4">
    <source>
        <dbReference type="ARBA" id="ARBA00023136"/>
    </source>
</evidence>
<dbReference type="Gene3D" id="1.10.357.140">
    <property type="entry name" value="UbiA prenyltransferase"/>
    <property type="match status" value="1"/>
</dbReference>
<dbReference type="EMBL" id="LGGX01000001">
    <property type="protein sequence ID" value="KUK88143.1"/>
    <property type="molecule type" value="Genomic_DNA"/>
</dbReference>
<evidence type="ECO:0000256" key="2">
    <source>
        <dbReference type="ARBA" id="ARBA00022692"/>
    </source>
</evidence>
<comment type="caution">
    <text evidence="6">The sequence shown here is derived from an EMBL/GenBank/DDBJ whole genome shotgun (WGS) entry which is preliminary data.</text>
</comment>
<dbReference type="Proteomes" id="UP000053467">
    <property type="component" value="Unassembled WGS sequence"/>
</dbReference>
<keyword evidence="6" id="KW-0808">Transferase</keyword>
<feature type="transmembrane region" description="Helical" evidence="5">
    <location>
        <begin position="147"/>
        <end position="167"/>
    </location>
</feature>
<dbReference type="PANTHER" id="PTHR42723:SF1">
    <property type="entry name" value="CHLOROPHYLL SYNTHASE, CHLOROPLASTIC"/>
    <property type="match status" value="1"/>
</dbReference>
<comment type="subcellular location">
    <subcellularLocation>
        <location evidence="1">Membrane</location>
        <topology evidence="1">Multi-pass membrane protein</topology>
    </subcellularLocation>
</comment>
<protein>
    <submittedName>
        <fullName evidence="6">UbiA prenyltransferase</fullName>
    </submittedName>
</protein>
<keyword evidence="3 5" id="KW-1133">Transmembrane helix</keyword>
<evidence type="ECO:0000256" key="5">
    <source>
        <dbReference type="SAM" id="Phobius"/>
    </source>
</evidence>
<evidence type="ECO:0000256" key="3">
    <source>
        <dbReference type="ARBA" id="ARBA00022989"/>
    </source>
</evidence>
<name>A0A101I3L3_UNCT6</name>
<dbReference type="PANTHER" id="PTHR42723">
    <property type="entry name" value="CHLOROPHYLL SYNTHASE"/>
    <property type="match status" value="1"/>
</dbReference>
<feature type="transmembrane region" description="Helical" evidence="5">
    <location>
        <begin position="179"/>
        <end position="198"/>
    </location>
</feature>
<evidence type="ECO:0000313" key="6">
    <source>
        <dbReference type="EMBL" id="KUK88143.1"/>
    </source>
</evidence>
<dbReference type="Pfam" id="PF01040">
    <property type="entry name" value="UbiA"/>
    <property type="match status" value="1"/>
</dbReference>
<feature type="transmembrane region" description="Helical" evidence="5">
    <location>
        <begin position="117"/>
        <end position="135"/>
    </location>
</feature>
<evidence type="ECO:0000256" key="1">
    <source>
        <dbReference type="ARBA" id="ARBA00004141"/>
    </source>
</evidence>
<feature type="transmembrane region" description="Helical" evidence="5">
    <location>
        <begin position="279"/>
        <end position="301"/>
    </location>
</feature>